<name>A0A9D1NIW3_9BACT</name>
<dbReference type="InterPro" id="IPR003509">
    <property type="entry name" value="UPF0102_YraN-like"/>
</dbReference>
<dbReference type="PANTHER" id="PTHR34039">
    <property type="entry name" value="UPF0102 PROTEIN YRAN"/>
    <property type="match status" value="1"/>
</dbReference>
<gene>
    <name evidence="2" type="ORF">IAC75_00975</name>
</gene>
<dbReference type="PANTHER" id="PTHR34039:SF1">
    <property type="entry name" value="UPF0102 PROTEIN YRAN"/>
    <property type="match status" value="1"/>
</dbReference>
<evidence type="ECO:0000313" key="3">
    <source>
        <dbReference type="Proteomes" id="UP000886812"/>
    </source>
</evidence>
<reference evidence="2" key="1">
    <citation type="submission" date="2020-10" db="EMBL/GenBank/DDBJ databases">
        <authorList>
            <person name="Gilroy R."/>
        </authorList>
    </citation>
    <scope>NUCLEOTIDE SEQUENCE</scope>
    <source>
        <strain evidence="2">10669</strain>
    </source>
</reference>
<sequence>RERGDAGEKFAADFLKKRRGMKILRRNFRAGKDEIDIIARDGEALVFVEVKTRAEGDPRGAVFAVDARKRRALRRAADAFLGAMRERPRASRLDVVEVYVSEADGSMRAVHHRALSWRGTRR</sequence>
<dbReference type="HAMAP" id="MF_00048">
    <property type="entry name" value="UPF0102"/>
    <property type="match status" value="1"/>
</dbReference>
<dbReference type="Gene3D" id="3.40.1350.10">
    <property type="match status" value="1"/>
</dbReference>
<organism evidence="2 3">
    <name type="scientific">Candidatus Spyradosoma merdigallinarum</name>
    <dbReference type="NCBI Taxonomy" id="2840950"/>
    <lineage>
        <taxon>Bacteria</taxon>
        <taxon>Pseudomonadati</taxon>
        <taxon>Verrucomicrobiota</taxon>
        <taxon>Opitutia</taxon>
        <taxon>Opitutia incertae sedis</taxon>
        <taxon>Candidatus Spyradosoma</taxon>
    </lineage>
</organism>
<dbReference type="Pfam" id="PF02021">
    <property type="entry name" value="UPF0102"/>
    <property type="match status" value="1"/>
</dbReference>
<accession>A0A9D1NIW3</accession>
<reference evidence="2" key="2">
    <citation type="journal article" date="2021" name="PeerJ">
        <title>Extensive microbial diversity within the chicken gut microbiome revealed by metagenomics and culture.</title>
        <authorList>
            <person name="Gilroy R."/>
            <person name="Ravi A."/>
            <person name="Getino M."/>
            <person name="Pursley I."/>
            <person name="Horton D.L."/>
            <person name="Alikhan N.F."/>
            <person name="Baker D."/>
            <person name="Gharbi K."/>
            <person name="Hall N."/>
            <person name="Watson M."/>
            <person name="Adriaenssens E.M."/>
            <person name="Foster-Nyarko E."/>
            <person name="Jarju S."/>
            <person name="Secka A."/>
            <person name="Antonio M."/>
            <person name="Oren A."/>
            <person name="Chaudhuri R.R."/>
            <person name="La Ragione R."/>
            <person name="Hildebrand F."/>
            <person name="Pallen M.J."/>
        </authorList>
    </citation>
    <scope>NUCLEOTIDE SEQUENCE</scope>
    <source>
        <strain evidence="2">10669</strain>
    </source>
</reference>
<dbReference type="Proteomes" id="UP000886812">
    <property type="component" value="Unassembled WGS sequence"/>
</dbReference>
<feature type="non-terminal residue" evidence="2">
    <location>
        <position position="1"/>
    </location>
</feature>
<evidence type="ECO:0000256" key="1">
    <source>
        <dbReference type="ARBA" id="ARBA00006738"/>
    </source>
</evidence>
<evidence type="ECO:0000313" key="2">
    <source>
        <dbReference type="EMBL" id="HIV03710.1"/>
    </source>
</evidence>
<dbReference type="SUPFAM" id="SSF52980">
    <property type="entry name" value="Restriction endonuclease-like"/>
    <property type="match status" value="1"/>
</dbReference>
<dbReference type="AlphaFoldDB" id="A0A9D1NIW3"/>
<dbReference type="InterPro" id="IPR011335">
    <property type="entry name" value="Restrct_endonuc-II-like"/>
</dbReference>
<proteinExistence type="inferred from homology"/>
<protein>
    <submittedName>
        <fullName evidence="2">YraN family protein</fullName>
    </submittedName>
</protein>
<dbReference type="GO" id="GO:0003676">
    <property type="term" value="F:nucleic acid binding"/>
    <property type="evidence" value="ECO:0007669"/>
    <property type="project" value="InterPro"/>
</dbReference>
<dbReference type="EMBL" id="DVOG01000026">
    <property type="protein sequence ID" value="HIV03710.1"/>
    <property type="molecule type" value="Genomic_DNA"/>
</dbReference>
<comment type="caution">
    <text evidence="2">The sequence shown here is derived from an EMBL/GenBank/DDBJ whole genome shotgun (WGS) entry which is preliminary data.</text>
</comment>
<dbReference type="InterPro" id="IPR011856">
    <property type="entry name" value="tRNA_endonuc-like_dom_sf"/>
</dbReference>
<comment type="similarity">
    <text evidence="1">Belongs to the UPF0102 family.</text>
</comment>